<feature type="compositionally biased region" description="Basic residues" evidence="1">
    <location>
        <begin position="132"/>
        <end position="147"/>
    </location>
</feature>
<organism evidence="3">
    <name type="scientific">Panicum hallii</name>
    <dbReference type="NCBI Taxonomy" id="206008"/>
    <lineage>
        <taxon>Eukaryota</taxon>
        <taxon>Viridiplantae</taxon>
        <taxon>Streptophyta</taxon>
        <taxon>Embryophyta</taxon>
        <taxon>Tracheophyta</taxon>
        <taxon>Spermatophyta</taxon>
        <taxon>Magnoliopsida</taxon>
        <taxon>Liliopsida</taxon>
        <taxon>Poales</taxon>
        <taxon>Poaceae</taxon>
        <taxon>PACMAD clade</taxon>
        <taxon>Panicoideae</taxon>
        <taxon>Panicodae</taxon>
        <taxon>Paniceae</taxon>
        <taxon>Panicinae</taxon>
        <taxon>Panicum</taxon>
        <taxon>Panicum sect. Panicum</taxon>
    </lineage>
</organism>
<keyword evidence="2" id="KW-0732">Signal</keyword>
<proteinExistence type="predicted"/>
<evidence type="ECO:0000256" key="2">
    <source>
        <dbReference type="SAM" id="SignalP"/>
    </source>
</evidence>
<sequence length="254" mass="28035">MQYLVAIKVFAAISRTLLSSVASLSTDAFVFQLDWWCYGQNTPEPLMNGMELKIAARKSLTISAPRFPTSPRRNQDPHPPPCLQPTTEPRQCRHAARSCSQPCQPLRAPARLCPGAETPRALTPAWSAVPARRPRRRRSLDRSRRRGIPAEPAATPVLSPATIARAHNVPGHIRPLPPPATQFPRLSFSSTPPLRLAAKNSHGFAVRELIGRHLTLEFATTVSLYVPVSESTMPSISSSRGHMDRMHLVSIVRT</sequence>
<gene>
    <name evidence="3" type="ORF">PAHAL_4G015500</name>
</gene>
<protein>
    <submittedName>
        <fullName evidence="3">Uncharacterized protein</fullName>
    </submittedName>
</protein>
<feature type="chain" id="PRO_5015472245" evidence="2">
    <location>
        <begin position="24"/>
        <end position="254"/>
    </location>
</feature>
<feature type="region of interest" description="Disordered" evidence="1">
    <location>
        <begin position="124"/>
        <end position="161"/>
    </location>
</feature>
<evidence type="ECO:0000313" key="3">
    <source>
        <dbReference type="EMBL" id="PAN22373.1"/>
    </source>
</evidence>
<name>A0A2S3HGB4_9POAL</name>
<feature type="region of interest" description="Disordered" evidence="1">
    <location>
        <begin position="64"/>
        <end position="89"/>
    </location>
</feature>
<dbReference type="Gramene" id="PAN22373">
    <property type="protein sequence ID" value="PAN22373"/>
    <property type="gene ID" value="PAHAL_4G015500"/>
</dbReference>
<dbReference type="AlphaFoldDB" id="A0A2S3HGB4"/>
<accession>A0A2S3HGB4</accession>
<evidence type="ECO:0000256" key="1">
    <source>
        <dbReference type="SAM" id="MobiDB-lite"/>
    </source>
</evidence>
<feature type="signal peptide" evidence="2">
    <location>
        <begin position="1"/>
        <end position="23"/>
    </location>
</feature>
<reference evidence="3" key="1">
    <citation type="submission" date="2018-04" db="EMBL/GenBank/DDBJ databases">
        <title>WGS assembly of Panicum hallii.</title>
        <authorList>
            <person name="Lovell J."/>
            <person name="Jenkins J."/>
            <person name="Lowry D."/>
            <person name="Mamidi S."/>
            <person name="Sreedasyam A."/>
            <person name="Weng X."/>
            <person name="Barry K."/>
            <person name="Bonette J."/>
            <person name="Campitelli B."/>
            <person name="Daum C."/>
            <person name="Gordon S."/>
            <person name="Gould B."/>
            <person name="Lipzen A."/>
            <person name="Macqueen A."/>
            <person name="Palacio-Mejia J."/>
            <person name="Plott C."/>
            <person name="Shakirov E."/>
            <person name="Shu S."/>
            <person name="Yoshinaga Y."/>
            <person name="Zane M."/>
            <person name="Rokhsar D."/>
            <person name="Grimwood J."/>
            <person name="Schmutz J."/>
            <person name="Juenger T."/>
        </authorList>
    </citation>
    <scope>NUCLEOTIDE SEQUENCE [LARGE SCALE GENOMIC DNA]</scope>
    <source>
        <strain evidence="3">FIL2</strain>
    </source>
</reference>
<dbReference type="EMBL" id="CM008049">
    <property type="protein sequence ID" value="PAN22373.1"/>
    <property type="molecule type" value="Genomic_DNA"/>
</dbReference>
<dbReference type="Proteomes" id="UP000243499">
    <property type="component" value="Chromosome 4"/>
</dbReference>